<accession>L1NGF8</accession>
<sequence>MIRKPTKKWGYIVPHIKVIETEADYPFLLGSKMNGGHNSAKDENFDTPGWGGHDDAEDENFDTPGWGGHGDALDEGW</sequence>
<evidence type="ECO:0000256" key="1">
    <source>
        <dbReference type="SAM" id="MobiDB-lite"/>
    </source>
</evidence>
<feature type="region of interest" description="Disordered" evidence="1">
    <location>
        <begin position="39"/>
        <end position="77"/>
    </location>
</feature>
<dbReference type="STRING" id="1127699.HMPREF9151_00789"/>
<evidence type="ECO:0000313" key="3">
    <source>
        <dbReference type="Proteomes" id="UP000010433"/>
    </source>
</evidence>
<organism evidence="2 3">
    <name type="scientific">Hoylesella saccharolytica F0055</name>
    <dbReference type="NCBI Taxonomy" id="1127699"/>
    <lineage>
        <taxon>Bacteria</taxon>
        <taxon>Pseudomonadati</taxon>
        <taxon>Bacteroidota</taxon>
        <taxon>Bacteroidia</taxon>
        <taxon>Bacteroidales</taxon>
        <taxon>Prevotellaceae</taxon>
        <taxon>Hoylesella</taxon>
    </lineage>
</organism>
<keyword evidence="3" id="KW-1185">Reference proteome</keyword>
<dbReference type="HOGENOM" id="CLU_2635147_0_0_10"/>
<dbReference type="PATRIC" id="fig|1127699.3.peg.729"/>
<gene>
    <name evidence="2" type="ORF">HMPREF9151_00789</name>
</gene>
<reference evidence="2 3" key="1">
    <citation type="submission" date="2012-05" db="EMBL/GenBank/DDBJ databases">
        <authorList>
            <person name="Weinstock G."/>
            <person name="Sodergren E."/>
            <person name="Lobos E.A."/>
            <person name="Fulton L."/>
            <person name="Fulton R."/>
            <person name="Courtney L."/>
            <person name="Fronick C."/>
            <person name="O'Laughlin M."/>
            <person name="Godfrey J."/>
            <person name="Wilson R.M."/>
            <person name="Miner T."/>
            <person name="Farmer C."/>
            <person name="Delehaunty K."/>
            <person name="Cordes M."/>
            <person name="Minx P."/>
            <person name="Tomlinson C."/>
            <person name="Chen J."/>
            <person name="Wollam A."/>
            <person name="Pepin K.H."/>
            <person name="Bhonagiri V."/>
            <person name="Zhang X."/>
            <person name="Suruliraj S."/>
            <person name="Warren W."/>
            <person name="Mitreva M."/>
            <person name="Mardis E.R."/>
            <person name="Wilson R.K."/>
        </authorList>
    </citation>
    <scope>NUCLEOTIDE SEQUENCE [LARGE SCALE GENOMIC DNA]</scope>
    <source>
        <strain evidence="2 3">F0055</strain>
    </source>
</reference>
<dbReference type="AlphaFoldDB" id="L1NGF8"/>
<comment type="caution">
    <text evidence="2">The sequence shown here is derived from an EMBL/GenBank/DDBJ whole genome shotgun (WGS) entry which is preliminary data.</text>
</comment>
<dbReference type="OrthoDB" id="9949236at2"/>
<evidence type="ECO:0000313" key="2">
    <source>
        <dbReference type="EMBL" id="EKY02345.1"/>
    </source>
</evidence>
<dbReference type="EMBL" id="AMEP01000055">
    <property type="protein sequence ID" value="EKY02345.1"/>
    <property type="molecule type" value="Genomic_DNA"/>
</dbReference>
<proteinExistence type="predicted"/>
<dbReference type="Proteomes" id="UP000010433">
    <property type="component" value="Unassembled WGS sequence"/>
</dbReference>
<protein>
    <submittedName>
        <fullName evidence="2">Uncharacterized protein</fullName>
    </submittedName>
</protein>
<name>L1NGF8_9BACT</name>
<dbReference type="RefSeq" id="WP_009161999.1">
    <property type="nucleotide sequence ID" value="NZ_KB290980.1"/>
</dbReference>